<dbReference type="Pfam" id="PF01261">
    <property type="entry name" value="AP_endonuc_2"/>
    <property type="match status" value="1"/>
</dbReference>
<dbReference type="OrthoDB" id="6622255at2"/>
<dbReference type="Proteomes" id="UP000181899">
    <property type="component" value="Unassembled WGS sequence"/>
</dbReference>
<protein>
    <submittedName>
        <fullName evidence="2">Sugar phosphate isomerase/epimerase</fullName>
    </submittedName>
</protein>
<dbReference type="RefSeq" id="WP_074911947.1">
    <property type="nucleotide sequence ID" value="NZ_FOVK01000004.1"/>
</dbReference>
<dbReference type="InterPro" id="IPR013022">
    <property type="entry name" value="Xyl_isomerase-like_TIM-brl"/>
</dbReference>
<feature type="domain" description="Xylose isomerase-like TIM barrel" evidence="1">
    <location>
        <begin position="37"/>
        <end position="261"/>
    </location>
</feature>
<gene>
    <name evidence="2" type="ORF">SAMN04488695_104210</name>
</gene>
<dbReference type="GO" id="GO:0016853">
    <property type="term" value="F:isomerase activity"/>
    <property type="evidence" value="ECO:0007669"/>
    <property type="project" value="UniProtKB-KW"/>
</dbReference>
<proteinExistence type="predicted"/>
<evidence type="ECO:0000313" key="3">
    <source>
        <dbReference type="Proteomes" id="UP000181899"/>
    </source>
</evidence>
<sequence length="298" mass="34034">MRESIHKYFKVGVIQFMSYPNEDLLESLRTIARDDYFDAIEIKGFPDEKMREEAVKILKQSHLKVCYGAQPRILGPKLNPNAIVEEERLKAEKTLMEALDEAEVLGAKAIAFLSGKWNPETKEEAYSQLLKTTRNVCDYAAKKGMDVNLEVFDFDMDKAALIGPAPYAAKFAADMRTTHANFGLMVDLSHFPTTYETSKFVIQTLRPYITHFHIGNAVVKEGYEAYGDQHPRFGYPDSANDVEELLEFLKVLKEEGFFNAENPYVLSFEVKPWKDEDPAIIMANSKRVLNRAWALLED</sequence>
<organism evidence="2 3">
    <name type="scientific">Proteiniclasticum ruminis</name>
    <dbReference type="NCBI Taxonomy" id="398199"/>
    <lineage>
        <taxon>Bacteria</taxon>
        <taxon>Bacillati</taxon>
        <taxon>Bacillota</taxon>
        <taxon>Clostridia</taxon>
        <taxon>Eubacteriales</taxon>
        <taxon>Clostridiaceae</taxon>
        <taxon>Proteiniclasticum</taxon>
    </lineage>
</organism>
<accession>A0A1I5BH37</accession>
<reference evidence="2 3" key="1">
    <citation type="submission" date="2016-10" db="EMBL/GenBank/DDBJ databases">
        <authorList>
            <person name="de Groot N.N."/>
        </authorList>
    </citation>
    <scope>NUCLEOTIDE SEQUENCE [LARGE SCALE GENOMIC DNA]</scope>
    <source>
        <strain evidence="2 3">ML2</strain>
    </source>
</reference>
<dbReference type="InterPro" id="IPR036237">
    <property type="entry name" value="Xyl_isomerase-like_sf"/>
</dbReference>
<dbReference type="PANTHER" id="PTHR12110">
    <property type="entry name" value="HYDROXYPYRUVATE ISOMERASE"/>
    <property type="match status" value="1"/>
</dbReference>
<keyword evidence="3" id="KW-1185">Reference proteome</keyword>
<dbReference type="AlphaFoldDB" id="A0A1I5BH37"/>
<dbReference type="PANTHER" id="PTHR12110:SF41">
    <property type="entry name" value="INOSOSE DEHYDRATASE"/>
    <property type="match status" value="1"/>
</dbReference>
<dbReference type="SUPFAM" id="SSF51658">
    <property type="entry name" value="Xylose isomerase-like"/>
    <property type="match status" value="1"/>
</dbReference>
<dbReference type="InterPro" id="IPR050312">
    <property type="entry name" value="IolE/XylAMocC-like"/>
</dbReference>
<evidence type="ECO:0000259" key="1">
    <source>
        <dbReference type="Pfam" id="PF01261"/>
    </source>
</evidence>
<dbReference type="EMBL" id="FOVK01000004">
    <property type="protein sequence ID" value="SFN74054.1"/>
    <property type="molecule type" value="Genomic_DNA"/>
</dbReference>
<evidence type="ECO:0000313" key="2">
    <source>
        <dbReference type="EMBL" id="SFN74054.1"/>
    </source>
</evidence>
<name>A0A1I5BH37_9CLOT</name>
<keyword evidence="2" id="KW-0413">Isomerase</keyword>
<dbReference type="Gene3D" id="3.20.20.150">
    <property type="entry name" value="Divalent-metal-dependent TIM barrel enzymes"/>
    <property type="match status" value="1"/>
</dbReference>